<organism evidence="1 2">
    <name type="scientific">Trichothecium roseum</name>
    <dbReference type="NCBI Taxonomy" id="47278"/>
    <lineage>
        <taxon>Eukaryota</taxon>
        <taxon>Fungi</taxon>
        <taxon>Dikarya</taxon>
        <taxon>Ascomycota</taxon>
        <taxon>Pezizomycotina</taxon>
        <taxon>Sordariomycetes</taxon>
        <taxon>Hypocreomycetidae</taxon>
        <taxon>Hypocreales</taxon>
        <taxon>Hypocreales incertae sedis</taxon>
        <taxon>Trichothecium</taxon>
    </lineage>
</organism>
<evidence type="ECO:0000313" key="2">
    <source>
        <dbReference type="Proteomes" id="UP001163324"/>
    </source>
</evidence>
<evidence type="ECO:0000313" key="1">
    <source>
        <dbReference type="EMBL" id="KAI9898702.1"/>
    </source>
</evidence>
<comment type="caution">
    <text evidence="1">The sequence shown here is derived from an EMBL/GenBank/DDBJ whole genome shotgun (WGS) entry which is preliminary data.</text>
</comment>
<sequence length="418" mass="47337">MGKPDDHDAAVPSTRAPPFTEPSSSISLHTQQDDYHSHHQQTDRYFDDDPAELQGDDLPPLYTDHVDDQPVTGSGPGTGGLVNPLLPAGVSGPKLRPFRRETATGREFYLDRRLDTDAVFLEEHIRALSHVPPRPSVHLRGTHHASTSSSDGKRTERKEVVDFDVTLDLTHLLYEDITRARAAWRTVVPAVNFAKVRRGTVFPTRAPGFGGSGSAVPEQGTPDLAEWCRRYCESRYGLRVFALERRVEGWDADLVRSKLEGLVRATNYRGDLQIDFPVLGSRVEVYSDCRTNRWRLTRWVEMLFVLTLLFLLSWPYLFFRTRWWETVEVHWHMSVVGDDGRKRYASMSEERWYNLWARPIQRAVLERRQGVVDQGDLEPGDAESGPFRVGFGGAVQAGVEAMGIVNRSFGWGGDAYRC</sequence>
<keyword evidence="2" id="KW-1185">Reference proteome</keyword>
<dbReference type="Proteomes" id="UP001163324">
    <property type="component" value="Chromosome 6"/>
</dbReference>
<reference evidence="1" key="1">
    <citation type="submission" date="2022-10" db="EMBL/GenBank/DDBJ databases">
        <title>Complete Genome of Trichothecium roseum strain YXFP-22015, a Plant Pathogen Isolated from Citrus.</title>
        <authorList>
            <person name="Wang Y."/>
            <person name="Zhu L."/>
        </authorList>
    </citation>
    <scope>NUCLEOTIDE SEQUENCE</scope>
    <source>
        <strain evidence="1">YXFP-22015</strain>
    </source>
</reference>
<accession>A0ACC0UX39</accession>
<proteinExistence type="predicted"/>
<dbReference type="EMBL" id="CM047945">
    <property type="protein sequence ID" value="KAI9898702.1"/>
    <property type="molecule type" value="Genomic_DNA"/>
</dbReference>
<gene>
    <name evidence="1" type="ORF">N3K66_007062</name>
</gene>
<protein>
    <submittedName>
        <fullName evidence="1">Uncharacterized protein</fullName>
    </submittedName>
</protein>
<name>A0ACC0UX39_9HYPO</name>